<accession>A0AAN6RDQ0</accession>
<dbReference type="InterPro" id="IPR021109">
    <property type="entry name" value="Peptidase_aspartic_dom_sf"/>
</dbReference>
<evidence type="ECO:0000256" key="2">
    <source>
        <dbReference type="SAM" id="MobiDB-lite"/>
    </source>
</evidence>
<keyword evidence="4" id="KW-0732">Signal</keyword>
<sequence>MMGFQHAGLFLWYFLSIAAAQNDTLPKPFSFSNSQIWDGNDGKWSSFIVRVGTPEQTFRVLPSTRHGETVVPIAEGCQKMRKAPAKCGDLRGTYVFQGKESDGFQVNETKSWKEIGIYEMGIRPEIGFDANALYGLDTVGLLVANSGGPTLDSMVVGGVAEPTIFVGQFGLSPKPSNFSELNSPQPSFIQKLRDEKKIPSVSYGYTAGAYYKTPKVYGSLTLGGYDQSRFVPNNVTFPFDADDDRPTSLTIQSITAQNTLERTVTLLRDQTYVRIDSTVAQMWLPEDVCDRFEKSFGLTYDNMTDLYTINDTMHKQMLDLDPSVTISLGESSDPSKRVNIVLPYGAFDVQASYPYYKDAVNYFPLRRAQNDTQYTLGRVVLQEMYLVTDYSRGEFSVHQALFPGTNEAQQITPIYVPGEEPKPESTADKPSGTPSGSPTPEATAKQAISGGAIGGIVAGSIAGVGAFGFLAFFLLRRRRSQSAPKDEHSDRGLALEGGSSHAGSGMHTPNQFDPASQYGFYTGGTGYPYEKTAFPHEVDGAPPVAEMEGHYMHTHELEPQNTIHEIGLQDGRKEGTDVKIVPDFGDKAKNARSF</sequence>
<proteinExistence type="inferred from homology"/>
<evidence type="ECO:0000313" key="7">
    <source>
        <dbReference type="Proteomes" id="UP001280581"/>
    </source>
</evidence>
<feature type="transmembrane region" description="Helical" evidence="3">
    <location>
        <begin position="452"/>
        <end position="475"/>
    </location>
</feature>
<dbReference type="Gene3D" id="2.40.70.10">
    <property type="entry name" value="Acid Proteases"/>
    <property type="match status" value="2"/>
</dbReference>
<comment type="caution">
    <text evidence="6">The sequence shown here is derived from an EMBL/GenBank/DDBJ whole genome shotgun (WGS) entry which is preliminary data.</text>
</comment>
<feature type="compositionally biased region" description="Basic and acidic residues" evidence="2">
    <location>
        <begin position="484"/>
        <end position="493"/>
    </location>
</feature>
<dbReference type="PANTHER" id="PTHR47966:SF51">
    <property type="entry name" value="BETA-SITE APP-CLEAVING ENZYME, ISOFORM A-RELATED"/>
    <property type="match status" value="1"/>
</dbReference>
<dbReference type="InterPro" id="IPR033121">
    <property type="entry name" value="PEPTIDASE_A1"/>
</dbReference>
<keyword evidence="3" id="KW-1133">Transmembrane helix</keyword>
<gene>
    <name evidence="6" type="ORF">GRF29_154g584761</name>
</gene>
<dbReference type="AlphaFoldDB" id="A0AAN6RDQ0"/>
<dbReference type="EMBL" id="WVTA01000013">
    <property type="protein sequence ID" value="KAK3202732.1"/>
    <property type="molecule type" value="Genomic_DNA"/>
</dbReference>
<dbReference type="GO" id="GO:0004190">
    <property type="term" value="F:aspartic-type endopeptidase activity"/>
    <property type="evidence" value="ECO:0007669"/>
    <property type="project" value="InterPro"/>
</dbReference>
<dbReference type="SUPFAM" id="SSF50630">
    <property type="entry name" value="Acid proteases"/>
    <property type="match status" value="1"/>
</dbReference>
<evidence type="ECO:0000313" key="6">
    <source>
        <dbReference type="EMBL" id="KAK3202732.1"/>
    </source>
</evidence>
<feature type="compositionally biased region" description="Low complexity" evidence="2">
    <location>
        <begin position="430"/>
        <end position="440"/>
    </location>
</feature>
<evidence type="ECO:0000256" key="4">
    <source>
        <dbReference type="SAM" id="SignalP"/>
    </source>
</evidence>
<keyword evidence="7" id="KW-1185">Reference proteome</keyword>
<keyword evidence="3" id="KW-0812">Transmembrane</keyword>
<dbReference type="Pfam" id="PF00026">
    <property type="entry name" value="Asp"/>
    <property type="match status" value="1"/>
</dbReference>
<dbReference type="InterPro" id="IPR001461">
    <property type="entry name" value="Aspartic_peptidase_A1"/>
</dbReference>
<dbReference type="GO" id="GO:0000324">
    <property type="term" value="C:fungal-type vacuole"/>
    <property type="evidence" value="ECO:0007669"/>
    <property type="project" value="TreeGrafter"/>
</dbReference>
<comment type="similarity">
    <text evidence="1">Belongs to the peptidase A1 family.</text>
</comment>
<dbReference type="PANTHER" id="PTHR47966">
    <property type="entry name" value="BETA-SITE APP-CLEAVING ENZYME, ISOFORM A-RELATED"/>
    <property type="match status" value="1"/>
</dbReference>
<feature type="region of interest" description="Disordered" evidence="2">
    <location>
        <begin position="482"/>
        <end position="517"/>
    </location>
</feature>
<evidence type="ECO:0000256" key="1">
    <source>
        <dbReference type="ARBA" id="ARBA00007447"/>
    </source>
</evidence>
<reference evidence="6 7" key="1">
    <citation type="submission" date="2021-02" db="EMBL/GenBank/DDBJ databases">
        <title>Genome assembly of Pseudopithomyces chartarum.</title>
        <authorList>
            <person name="Jauregui R."/>
            <person name="Singh J."/>
            <person name="Voisey C."/>
        </authorList>
    </citation>
    <scope>NUCLEOTIDE SEQUENCE [LARGE SCALE GENOMIC DNA]</scope>
    <source>
        <strain evidence="6 7">AGR01</strain>
    </source>
</reference>
<keyword evidence="3" id="KW-0472">Membrane</keyword>
<dbReference type="GO" id="GO:0006508">
    <property type="term" value="P:proteolysis"/>
    <property type="evidence" value="ECO:0007669"/>
    <property type="project" value="InterPro"/>
</dbReference>
<feature type="region of interest" description="Disordered" evidence="2">
    <location>
        <begin position="416"/>
        <end position="445"/>
    </location>
</feature>
<protein>
    <recommendedName>
        <fullName evidence="5">Peptidase A1 domain-containing protein</fullName>
    </recommendedName>
</protein>
<evidence type="ECO:0000256" key="3">
    <source>
        <dbReference type="SAM" id="Phobius"/>
    </source>
</evidence>
<dbReference type="Proteomes" id="UP001280581">
    <property type="component" value="Unassembled WGS sequence"/>
</dbReference>
<feature type="chain" id="PRO_5042961056" description="Peptidase A1 domain-containing protein" evidence="4">
    <location>
        <begin position="21"/>
        <end position="594"/>
    </location>
</feature>
<name>A0AAN6RDQ0_9PLEO</name>
<feature type="domain" description="Peptidase A1" evidence="5">
    <location>
        <begin position="45"/>
        <end position="398"/>
    </location>
</feature>
<organism evidence="6 7">
    <name type="scientific">Pseudopithomyces chartarum</name>
    <dbReference type="NCBI Taxonomy" id="1892770"/>
    <lineage>
        <taxon>Eukaryota</taxon>
        <taxon>Fungi</taxon>
        <taxon>Dikarya</taxon>
        <taxon>Ascomycota</taxon>
        <taxon>Pezizomycotina</taxon>
        <taxon>Dothideomycetes</taxon>
        <taxon>Pleosporomycetidae</taxon>
        <taxon>Pleosporales</taxon>
        <taxon>Massarineae</taxon>
        <taxon>Didymosphaeriaceae</taxon>
        <taxon>Pseudopithomyces</taxon>
    </lineage>
</organism>
<evidence type="ECO:0000259" key="5">
    <source>
        <dbReference type="PROSITE" id="PS51767"/>
    </source>
</evidence>
<feature type="signal peptide" evidence="4">
    <location>
        <begin position="1"/>
        <end position="20"/>
    </location>
</feature>
<dbReference type="PROSITE" id="PS51767">
    <property type="entry name" value="PEPTIDASE_A1"/>
    <property type="match status" value="1"/>
</dbReference>